<dbReference type="GO" id="GO:0046871">
    <property type="term" value="F:N-acetylgalactosamine binding"/>
    <property type="evidence" value="ECO:0007669"/>
    <property type="project" value="TreeGrafter"/>
</dbReference>
<accession>A0A2S0UPQ2</accession>
<dbReference type="AlphaFoldDB" id="A0A2S0UPQ2"/>
<sequence length="121" mass="13373">MGSKASKIVLTGTIGVQQGSRVLFSDYVNDGPMWTGQGDRESRHLITFKDAFLASPAVIVGISLWDTDHMANMRADLSAELVTATGFQLVFRTWGDTRIARLRADWTAVGPLRDEDSWDVE</sequence>
<dbReference type="GO" id="GO:0045335">
    <property type="term" value="C:phagocytic vesicle"/>
    <property type="evidence" value="ECO:0007669"/>
    <property type="project" value="TreeGrafter"/>
</dbReference>
<evidence type="ECO:0000313" key="3">
    <source>
        <dbReference type="Proteomes" id="UP000244496"/>
    </source>
</evidence>
<dbReference type="GO" id="GO:0009986">
    <property type="term" value="C:cell surface"/>
    <property type="evidence" value="ECO:0007669"/>
    <property type="project" value="TreeGrafter"/>
</dbReference>
<dbReference type="OrthoDB" id="7658568at2"/>
<dbReference type="InterPro" id="IPR052487">
    <property type="entry name" value="Galactose-binding_lectin"/>
</dbReference>
<dbReference type="EMBL" id="CP028918">
    <property type="protein sequence ID" value="AWB49799.1"/>
    <property type="molecule type" value="Genomic_DNA"/>
</dbReference>
<dbReference type="InterPro" id="IPR037221">
    <property type="entry name" value="H-type_lectin_dom_sf"/>
</dbReference>
<protein>
    <recommendedName>
        <fullName evidence="1">H-type lectin domain-containing protein</fullName>
    </recommendedName>
</protein>
<dbReference type="KEGG" id="geh:HYN69_15965"/>
<gene>
    <name evidence="2" type="ORF">HYN69_15965</name>
</gene>
<keyword evidence="3" id="KW-1185">Reference proteome</keyword>
<dbReference type="Pfam" id="PF09458">
    <property type="entry name" value="H_lectin"/>
    <property type="match status" value="1"/>
</dbReference>
<dbReference type="GO" id="GO:0098609">
    <property type="term" value="P:cell-cell adhesion"/>
    <property type="evidence" value="ECO:0007669"/>
    <property type="project" value="TreeGrafter"/>
</dbReference>
<dbReference type="Proteomes" id="UP000244496">
    <property type="component" value="Chromosome"/>
</dbReference>
<evidence type="ECO:0000259" key="1">
    <source>
        <dbReference type="Pfam" id="PF09458"/>
    </source>
</evidence>
<organism evidence="2 3">
    <name type="scientific">Paragemmobacter aquarius</name>
    <dbReference type="NCBI Taxonomy" id="2169400"/>
    <lineage>
        <taxon>Bacteria</taxon>
        <taxon>Pseudomonadati</taxon>
        <taxon>Pseudomonadota</taxon>
        <taxon>Alphaproteobacteria</taxon>
        <taxon>Rhodobacterales</taxon>
        <taxon>Paracoccaceae</taxon>
        <taxon>Paragemmobacter</taxon>
    </lineage>
</organism>
<dbReference type="PANTHER" id="PTHR46938">
    <property type="entry name" value="DISCOIDIN-1 SUBUNIT A-RELATED-RELATED"/>
    <property type="match status" value="1"/>
</dbReference>
<dbReference type="InterPro" id="IPR019019">
    <property type="entry name" value="H-type_lectin_domain"/>
</dbReference>
<proteinExistence type="predicted"/>
<dbReference type="SUPFAM" id="SSF141086">
    <property type="entry name" value="Agglutinin HPA-like"/>
    <property type="match status" value="1"/>
</dbReference>
<dbReference type="GO" id="GO:0030247">
    <property type="term" value="F:polysaccharide binding"/>
    <property type="evidence" value="ECO:0007669"/>
    <property type="project" value="TreeGrafter"/>
</dbReference>
<feature type="domain" description="H-type lectin" evidence="1">
    <location>
        <begin position="46"/>
        <end position="109"/>
    </location>
</feature>
<dbReference type="Gene3D" id="2.60.40.2080">
    <property type="match status" value="1"/>
</dbReference>
<dbReference type="RefSeq" id="WP_108436616.1">
    <property type="nucleotide sequence ID" value="NZ_CP028918.1"/>
</dbReference>
<evidence type="ECO:0000313" key="2">
    <source>
        <dbReference type="EMBL" id="AWB49799.1"/>
    </source>
</evidence>
<name>A0A2S0UPQ2_9RHOB</name>
<dbReference type="GO" id="GO:0070492">
    <property type="term" value="F:oligosaccharide binding"/>
    <property type="evidence" value="ECO:0007669"/>
    <property type="project" value="TreeGrafter"/>
</dbReference>
<reference evidence="2 3" key="1">
    <citation type="submission" date="2018-04" db="EMBL/GenBank/DDBJ databases">
        <title>Genome sequencing of Gemmobacter.</title>
        <authorList>
            <person name="Yi H."/>
            <person name="Baek M.-G."/>
        </authorList>
    </citation>
    <scope>NUCLEOTIDE SEQUENCE [LARGE SCALE GENOMIC DNA]</scope>
    <source>
        <strain evidence="2 3">HYN0069</strain>
    </source>
</reference>
<dbReference type="GO" id="GO:0098636">
    <property type="term" value="C:protein complex involved in cell adhesion"/>
    <property type="evidence" value="ECO:0007669"/>
    <property type="project" value="TreeGrafter"/>
</dbReference>